<evidence type="ECO:0000256" key="7">
    <source>
        <dbReference type="ARBA" id="ARBA00022801"/>
    </source>
</evidence>
<dbReference type="InterPro" id="IPR008334">
    <property type="entry name" value="5'-Nucleotdase_C"/>
</dbReference>
<dbReference type="Gene3D" id="3.60.21.10">
    <property type="match status" value="3"/>
</dbReference>
<dbReference type="InterPro" id="IPR011992">
    <property type="entry name" value="EF-hand-dom_pair"/>
</dbReference>
<sequence>MSFALQSQRTSTISAEMQVIFCSILIFFFHSSVIPQVNAENAVENGEDNGQFHDKMSHQRGHLLAHLADRMDLDGEGLRHIKKHLGEQTLNADGSKDLKDVADGDNSKGIFYFFKFHDYDNNEKLDGLEWMQALTDFHQDDDSKDESKEGGKVFLEHEAEAIIDELLSKHDADDDGMIDFFELMNSNVESIMTDLDKPQPGGNEEQAGESQKQNAEEPSSLEQEFNQLQENAGQQDNQESHEDQQQDNQESHEDHQQDNQESHEDQQQDNQESHEDQQQDHQQQKEPQQEDQLHEQDNQQQQENKEQELNSENGLENQGTDQEQEQNKPSSLEEEYNRQQQQYMRILAMISFLILLFVSSVEGFSLTVLHTNDNHGRFEETDTRAFLCSSKDAKAKKCFGGMARRATEIKRIRSAEKNMLLLSGGDVFTGTLWYKVYRGNATRKFVNELGYDAMELKWPLSPPLFVKSRVFEVGGEKIGIVGYVLKTTPLFSRPGPEPNIEFLPEVESVRSAVEGLKKNKINKIIAVGHAGIDMDKKVANEVDGIDIVVGEHTNTFLYTGPPPSKETPYGKYPLVIEQGGNPNAKALVVQAFKYGKYLGHLKVEFDADGHVTSWSGNPMLLDSSIPKDPSVLHQVQWMKVKVTELSKAKSPIMIGVENRINFIDEGKTVICSAACALASNLRLMLKYLGILAMISFLILLLVSPVEGFSLTVLHTNDNHGRFEETNTHGFLCSSKDAKAKKCFGGMARRATEIKRIRSEEKNVLLLSGGDVFTGTLWYKVYSGIATRKFMNELGYDAMTLGNHEFDDGVENLVSFLGSLNFTVVASNLNVSQEPKWPLSPPLFVKSKVFEVGGEKIGVVGYILKTTPQFSRPGPGPNIKFFPEVESVRSAVEDLKKDKINKIIAVGHSGIDMDKKVANEVDGIDIVVGGHTNTFLYTGAPPSTETPYDKYPIVVGQGTNSKALVVQDFAYGKYLGHLKVEFDADGHVTSWSGNPILLNSSIPKDPVVLQQVQRMKIKVTELSKIKLGSSLVFLDARIPDCFRKECNLGNVVTDALVFHYANKSANDAQWTDASIAIQGIGGITASIEKGGDVVNSSPYRNMVDAVELKGKDLLQLFELSASKFGSGGFLQVSGVQITYDMSKTSGHRVASIEVRCASCLVPIYKPLDEDAVYKVVLPSYLAQGGGGFTIIKQKRLSHTEGDTVEFEALRDYFASKSPITTGEENRISFIQEDKSTVMNRGARVLTFDVGMISAAIAFSIAKCFILRNE</sequence>
<dbReference type="InterPro" id="IPR004843">
    <property type="entry name" value="Calcineurin-like_PHP"/>
</dbReference>
<dbReference type="SUPFAM" id="SSF56300">
    <property type="entry name" value="Metallo-dependent phosphatases"/>
    <property type="match status" value="2"/>
</dbReference>
<dbReference type="InterPro" id="IPR036907">
    <property type="entry name" value="5'-Nucleotdase_C_sf"/>
</dbReference>
<proteinExistence type="inferred from homology"/>
<feature type="transmembrane region" description="Helical" evidence="10">
    <location>
        <begin position="1243"/>
        <end position="1264"/>
    </location>
</feature>
<keyword evidence="5" id="KW-0732">Signal</keyword>
<dbReference type="InterPro" id="IPR006179">
    <property type="entry name" value="5_nucleotidase/apyrase"/>
</dbReference>
<dbReference type="InterPro" id="IPR018247">
    <property type="entry name" value="EF_Hand_1_Ca_BS"/>
</dbReference>
<evidence type="ECO:0000259" key="11">
    <source>
        <dbReference type="PROSITE" id="PS50222"/>
    </source>
</evidence>
<keyword evidence="10" id="KW-0472">Membrane</keyword>
<reference evidence="12" key="1">
    <citation type="journal article" date="2023" name="G3 (Bethesda)">
        <title>Whole genome assembly and annotation of the endangered Caribbean coral Acropora cervicornis.</title>
        <authorList>
            <person name="Selwyn J.D."/>
            <person name="Vollmer S.V."/>
        </authorList>
    </citation>
    <scope>NUCLEOTIDE SEQUENCE</scope>
    <source>
        <strain evidence="12">K2</strain>
    </source>
</reference>
<dbReference type="PROSITE" id="PS00018">
    <property type="entry name" value="EF_HAND_1"/>
    <property type="match status" value="1"/>
</dbReference>
<evidence type="ECO:0000313" key="13">
    <source>
        <dbReference type="Proteomes" id="UP001249851"/>
    </source>
</evidence>
<keyword evidence="13" id="KW-1185">Reference proteome</keyword>
<dbReference type="FunFam" id="3.60.21.10:FF:000020">
    <property type="entry name" value="NT5E isoform 4"/>
    <property type="match status" value="1"/>
</dbReference>
<evidence type="ECO:0000256" key="8">
    <source>
        <dbReference type="ARBA" id="ARBA00022837"/>
    </source>
</evidence>
<dbReference type="PROSITE" id="PS50222">
    <property type="entry name" value="EF_HAND_2"/>
    <property type="match status" value="1"/>
</dbReference>
<protein>
    <recommendedName>
        <fullName evidence="3">5'-nucleotidase</fullName>
        <ecNumber evidence="3">3.1.3.5</ecNumber>
    </recommendedName>
</protein>
<keyword evidence="8" id="KW-0106">Calcium</keyword>
<dbReference type="Gene3D" id="1.10.238.10">
    <property type="entry name" value="EF-hand"/>
    <property type="match status" value="1"/>
</dbReference>
<dbReference type="PROSITE" id="PS00786">
    <property type="entry name" value="5_NUCLEOTIDASE_2"/>
    <property type="match status" value="1"/>
</dbReference>
<dbReference type="GO" id="GO:0000166">
    <property type="term" value="F:nucleotide binding"/>
    <property type="evidence" value="ECO:0007669"/>
    <property type="project" value="UniProtKB-KW"/>
</dbReference>
<dbReference type="AlphaFoldDB" id="A0AAD9VDN4"/>
<dbReference type="CDD" id="cd07409">
    <property type="entry name" value="MPP_CD73_N"/>
    <property type="match status" value="2"/>
</dbReference>
<evidence type="ECO:0000256" key="1">
    <source>
        <dbReference type="ARBA" id="ARBA00000815"/>
    </source>
</evidence>
<dbReference type="PANTHER" id="PTHR11575:SF24">
    <property type="entry name" value="5'-NUCLEOTIDASE"/>
    <property type="match status" value="1"/>
</dbReference>
<keyword evidence="7" id="KW-0378">Hydrolase</keyword>
<evidence type="ECO:0000256" key="9">
    <source>
        <dbReference type="SAM" id="MobiDB-lite"/>
    </source>
</evidence>
<dbReference type="Pfam" id="PF00149">
    <property type="entry name" value="Metallophos"/>
    <property type="match status" value="1"/>
</dbReference>
<name>A0AAD9VDN4_ACRCE</name>
<dbReference type="PROSITE" id="PS00785">
    <property type="entry name" value="5_NUCLEOTIDASE_1"/>
    <property type="match status" value="2"/>
</dbReference>
<evidence type="ECO:0000256" key="10">
    <source>
        <dbReference type="SAM" id="Phobius"/>
    </source>
</evidence>
<feature type="transmembrane region" description="Helical" evidence="10">
    <location>
        <begin position="346"/>
        <end position="369"/>
    </location>
</feature>
<keyword evidence="10" id="KW-0812">Transmembrane</keyword>
<evidence type="ECO:0000256" key="3">
    <source>
        <dbReference type="ARBA" id="ARBA00012643"/>
    </source>
</evidence>
<evidence type="ECO:0000256" key="4">
    <source>
        <dbReference type="ARBA" id="ARBA00022723"/>
    </source>
</evidence>
<gene>
    <name evidence="12" type="ORF">P5673_004211</name>
</gene>
<dbReference type="FunFam" id="3.90.780.10:FF:000001">
    <property type="entry name" value="NT5E isoform 3"/>
    <property type="match status" value="1"/>
</dbReference>
<dbReference type="SUPFAM" id="SSF55816">
    <property type="entry name" value="5'-nucleotidase (syn. UDP-sugar hydrolase), C-terminal domain"/>
    <property type="match status" value="1"/>
</dbReference>
<dbReference type="GO" id="GO:0005509">
    <property type="term" value="F:calcium ion binding"/>
    <property type="evidence" value="ECO:0007669"/>
    <property type="project" value="InterPro"/>
</dbReference>
<keyword evidence="10" id="KW-1133">Transmembrane helix</keyword>
<dbReference type="Proteomes" id="UP001249851">
    <property type="component" value="Unassembled WGS sequence"/>
</dbReference>
<comment type="caution">
    <text evidence="12">The sequence shown here is derived from an EMBL/GenBank/DDBJ whole genome shotgun (WGS) entry which is preliminary data.</text>
</comment>
<dbReference type="GO" id="GO:0009166">
    <property type="term" value="P:nucleotide catabolic process"/>
    <property type="evidence" value="ECO:0007669"/>
    <property type="project" value="InterPro"/>
</dbReference>
<dbReference type="GO" id="GO:0016020">
    <property type="term" value="C:membrane"/>
    <property type="evidence" value="ECO:0007669"/>
    <property type="project" value="UniProtKB-ARBA"/>
</dbReference>
<dbReference type="InterPro" id="IPR002048">
    <property type="entry name" value="EF_hand_dom"/>
</dbReference>
<evidence type="ECO:0000313" key="12">
    <source>
        <dbReference type="EMBL" id="KAK2570544.1"/>
    </source>
</evidence>
<dbReference type="SUPFAM" id="SSF47473">
    <property type="entry name" value="EF-hand"/>
    <property type="match status" value="1"/>
</dbReference>
<dbReference type="InterPro" id="IPR006146">
    <property type="entry name" value="5'-Nucleotdase_CS"/>
</dbReference>
<dbReference type="PRINTS" id="PR01607">
    <property type="entry name" value="APYRASEFAMLY"/>
</dbReference>
<feature type="compositionally biased region" description="Basic and acidic residues" evidence="9">
    <location>
        <begin position="238"/>
        <end position="308"/>
    </location>
</feature>
<keyword evidence="6" id="KW-0547">Nucleotide-binding</keyword>
<feature type="domain" description="EF-hand" evidence="11">
    <location>
        <begin position="158"/>
        <end position="193"/>
    </location>
</feature>
<dbReference type="PANTHER" id="PTHR11575">
    <property type="entry name" value="5'-NUCLEOTIDASE-RELATED"/>
    <property type="match status" value="1"/>
</dbReference>
<dbReference type="Gene3D" id="3.90.780.10">
    <property type="entry name" value="5'-Nucleotidase, C-terminal domain"/>
    <property type="match status" value="1"/>
</dbReference>
<reference evidence="12" key="2">
    <citation type="journal article" date="2023" name="Science">
        <title>Genomic signatures of disease resistance in endangered staghorn corals.</title>
        <authorList>
            <person name="Vollmer S.V."/>
            <person name="Selwyn J.D."/>
            <person name="Despard B.A."/>
            <person name="Roesel C.L."/>
        </authorList>
    </citation>
    <scope>NUCLEOTIDE SEQUENCE</scope>
    <source>
        <strain evidence="12">K2</strain>
    </source>
</reference>
<dbReference type="Pfam" id="PF02872">
    <property type="entry name" value="5_nucleotid_C"/>
    <property type="match status" value="1"/>
</dbReference>
<feature type="region of interest" description="Disordered" evidence="9">
    <location>
        <begin position="192"/>
        <end position="336"/>
    </location>
</feature>
<evidence type="ECO:0000256" key="6">
    <source>
        <dbReference type="ARBA" id="ARBA00022741"/>
    </source>
</evidence>
<organism evidence="12 13">
    <name type="scientific">Acropora cervicornis</name>
    <name type="common">Staghorn coral</name>
    <dbReference type="NCBI Taxonomy" id="6130"/>
    <lineage>
        <taxon>Eukaryota</taxon>
        <taxon>Metazoa</taxon>
        <taxon>Cnidaria</taxon>
        <taxon>Anthozoa</taxon>
        <taxon>Hexacorallia</taxon>
        <taxon>Scleractinia</taxon>
        <taxon>Astrocoeniina</taxon>
        <taxon>Acroporidae</taxon>
        <taxon>Acropora</taxon>
    </lineage>
</organism>
<evidence type="ECO:0000256" key="2">
    <source>
        <dbReference type="ARBA" id="ARBA00006654"/>
    </source>
</evidence>
<keyword evidence="4" id="KW-0479">Metal-binding</keyword>
<dbReference type="GO" id="GO:0008253">
    <property type="term" value="F:5'-nucleotidase activity"/>
    <property type="evidence" value="ECO:0007669"/>
    <property type="project" value="UniProtKB-EC"/>
</dbReference>
<dbReference type="InterPro" id="IPR029052">
    <property type="entry name" value="Metallo-depent_PP-like"/>
</dbReference>
<evidence type="ECO:0000256" key="5">
    <source>
        <dbReference type="ARBA" id="ARBA00022729"/>
    </source>
</evidence>
<feature type="compositionally biased region" description="Polar residues" evidence="9">
    <location>
        <begin position="208"/>
        <end position="237"/>
    </location>
</feature>
<comment type="similarity">
    <text evidence="2">Belongs to the 5'-nucleotidase family.</text>
</comment>
<dbReference type="EC" id="3.1.3.5" evidence="3"/>
<comment type="catalytic activity">
    <reaction evidence="1">
        <text>a ribonucleoside 5'-phosphate + H2O = a ribonucleoside + phosphate</text>
        <dbReference type="Rhea" id="RHEA:12484"/>
        <dbReference type="ChEBI" id="CHEBI:15377"/>
        <dbReference type="ChEBI" id="CHEBI:18254"/>
        <dbReference type="ChEBI" id="CHEBI:43474"/>
        <dbReference type="ChEBI" id="CHEBI:58043"/>
        <dbReference type="EC" id="3.1.3.5"/>
    </reaction>
</comment>
<dbReference type="EMBL" id="JARQWQ010000007">
    <property type="protein sequence ID" value="KAK2570544.1"/>
    <property type="molecule type" value="Genomic_DNA"/>
</dbReference>
<feature type="transmembrane region" description="Helical" evidence="10">
    <location>
        <begin position="687"/>
        <end position="705"/>
    </location>
</feature>
<accession>A0AAD9VDN4</accession>